<dbReference type="SUPFAM" id="SSF81296">
    <property type="entry name" value="E set domains"/>
    <property type="match status" value="1"/>
</dbReference>
<accession>A2F0S0</accession>
<sequence>MFLFLLNLFDGADPNRTKPVNFRQCPGQEHQYFSLKKFEIFHPKDTRGIPLVIRAIAELNHKVEDPKLEIQLVKGRIPYFRKIDDLCQPGILICPASFSQLVYGIQITLSPIIPVGDYTLRLIFREKDKKLSCYESQMPIVDLDLERYQLEARIKIERELWEQYRREQAEKKG</sequence>
<gene>
    <name evidence="2" type="ORF">TVAG_107740</name>
</gene>
<dbReference type="GO" id="GO:0015918">
    <property type="term" value="P:sterol transport"/>
    <property type="evidence" value="ECO:0000318"/>
    <property type="project" value="GO_Central"/>
</dbReference>
<feature type="domain" description="MD-2-related lipid-recognition" evidence="1">
    <location>
        <begin position="22"/>
        <end position="138"/>
    </location>
</feature>
<evidence type="ECO:0000259" key="1">
    <source>
        <dbReference type="SMART" id="SM00737"/>
    </source>
</evidence>
<dbReference type="SMART" id="SM00737">
    <property type="entry name" value="ML"/>
    <property type="match status" value="1"/>
</dbReference>
<dbReference type="InterPro" id="IPR014756">
    <property type="entry name" value="Ig_E-set"/>
</dbReference>
<dbReference type="AlphaFoldDB" id="A2F0S0"/>
<dbReference type="VEuPathDB" id="TrichDB:TVAG_107740"/>
<organism evidence="2 3">
    <name type="scientific">Trichomonas vaginalis (strain ATCC PRA-98 / G3)</name>
    <dbReference type="NCBI Taxonomy" id="412133"/>
    <lineage>
        <taxon>Eukaryota</taxon>
        <taxon>Metamonada</taxon>
        <taxon>Parabasalia</taxon>
        <taxon>Trichomonadida</taxon>
        <taxon>Trichomonadidae</taxon>
        <taxon>Trichomonas</taxon>
    </lineage>
</organism>
<dbReference type="EMBL" id="DS113565">
    <property type="protein sequence ID" value="EAY01515.1"/>
    <property type="molecule type" value="Genomic_DNA"/>
</dbReference>
<keyword evidence="3" id="KW-1185">Reference proteome</keyword>
<evidence type="ECO:0000313" key="2">
    <source>
        <dbReference type="EMBL" id="EAY01515.1"/>
    </source>
</evidence>
<name>A2F0S0_TRIV3</name>
<dbReference type="RefSeq" id="XP_001330287.1">
    <property type="nucleotide sequence ID" value="XM_001330252.1"/>
</dbReference>
<dbReference type="KEGG" id="tva:4759341"/>
<reference evidence="2" key="1">
    <citation type="submission" date="2006-10" db="EMBL/GenBank/DDBJ databases">
        <authorList>
            <person name="Amadeo P."/>
            <person name="Zhao Q."/>
            <person name="Wortman J."/>
            <person name="Fraser-Liggett C."/>
            <person name="Carlton J."/>
        </authorList>
    </citation>
    <scope>NUCLEOTIDE SEQUENCE</scope>
    <source>
        <strain evidence="2">G3</strain>
    </source>
</reference>
<dbReference type="Proteomes" id="UP000001542">
    <property type="component" value="Unassembled WGS sequence"/>
</dbReference>
<reference evidence="2" key="2">
    <citation type="journal article" date="2007" name="Science">
        <title>Draft genome sequence of the sexually transmitted pathogen Trichomonas vaginalis.</title>
        <authorList>
            <person name="Carlton J.M."/>
            <person name="Hirt R.P."/>
            <person name="Silva J.C."/>
            <person name="Delcher A.L."/>
            <person name="Schatz M."/>
            <person name="Zhao Q."/>
            <person name="Wortman J.R."/>
            <person name="Bidwell S.L."/>
            <person name="Alsmark U.C.M."/>
            <person name="Besteiro S."/>
            <person name="Sicheritz-Ponten T."/>
            <person name="Noel C.J."/>
            <person name="Dacks J.B."/>
            <person name="Foster P.G."/>
            <person name="Simillion C."/>
            <person name="Van de Peer Y."/>
            <person name="Miranda-Saavedra D."/>
            <person name="Barton G.J."/>
            <person name="Westrop G.D."/>
            <person name="Mueller S."/>
            <person name="Dessi D."/>
            <person name="Fiori P.L."/>
            <person name="Ren Q."/>
            <person name="Paulsen I."/>
            <person name="Zhang H."/>
            <person name="Bastida-Corcuera F.D."/>
            <person name="Simoes-Barbosa A."/>
            <person name="Brown M.T."/>
            <person name="Hayes R.D."/>
            <person name="Mukherjee M."/>
            <person name="Okumura C.Y."/>
            <person name="Schneider R."/>
            <person name="Smith A.J."/>
            <person name="Vanacova S."/>
            <person name="Villalvazo M."/>
            <person name="Haas B.J."/>
            <person name="Pertea M."/>
            <person name="Feldblyum T.V."/>
            <person name="Utterback T.R."/>
            <person name="Shu C.L."/>
            <person name="Osoegawa K."/>
            <person name="de Jong P.J."/>
            <person name="Hrdy I."/>
            <person name="Horvathova L."/>
            <person name="Zubacova Z."/>
            <person name="Dolezal P."/>
            <person name="Malik S.B."/>
            <person name="Logsdon J.M. Jr."/>
            <person name="Henze K."/>
            <person name="Gupta A."/>
            <person name="Wang C.C."/>
            <person name="Dunne R.L."/>
            <person name="Upcroft J.A."/>
            <person name="Upcroft P."/>
            <person name="White O."/>
            <person name="Salzberg S.L."/>
            <person name="Tang P."/>
            <person name="Chiu C.-H."/>
            <person name="Lee Y.-S."/>
            <person name="Embley T.M."/>
            <person name="Coombs G.H."/>
            <person name="Mottram J.C."/>
            <person name="Tachezy J."/>
            <person name="Fraser-Liggett C.M."/>
            <person name="Johnson P.J."/>
        </authorList>
    </citation>
    <scope>NUCLEOTIDE SEQUENCE [LARGE SCALE GENOMIC DNA]</scope>
    <source>
        <strain evidence="2">G3</strain>
    </source>
</reference>
<dbReference type="InParanoid" id="A2F0S0"/>
<evidence type="ECO:0000313" key="3">
    <source>
        <dbReference type="Proteomes" id="UP000001542"/>
    </source>
</evidence>
<dbReference type="GO" id="GO:0032934">
    <property type="term" value="F:sterol binding"/>
    <property type="evidence" value="ECO:0000318"/>
    <property type="project" value="GO_Central"/>
</dbReference>
<dbReference type="InterPro" id="IPR003172">
    <property type="entry name" value="ML_dom"/>
</dbReference>
<protein>
    <recommendedName>
        <fullName evidence="1">MD-2-related lipid-recognition domain-containing protein</fullName>
    </recommendedName>
</protein>
<dbReference type="VEuPathDB" id="TrichDB:TVAGG3_1090010"/>
<proteinExistence type="predicted"/>
<dbReference type="Pfam" id="PF02221">
    <property type="entry name" value="E1_DerP2_DerF2"/>
    <property type="match status" value="1"/>
</dbReference>
<dbReference type="OrthoDB" id="10544027at2759"/>